<reference evidence="4 5" key="1">
    <citation type="submission" date="2016-10" db="EMBL/GenBank/DDBJ databases">
        <authorList>
            <person name="de Groot N.N."/>
        </authorList>
    </citation>
    <scope>NUCLEOTIDE SEQUENCE [LARGE SCALE GENOMIC DNA]</scope>
    <source>
        <strain evidence="4 5">DSM 18978</strain>
    </source>
</reference>
<dbReference type="STRING" id="1120976.SAMN03080606_01370"/>
<dbReference type="Proteomes" id="UP000198636">
    <property type="component" value="Unassembled WGS sequence"/>
</dbReference>
<dbReference type="CDD" id="cd12913">
    <property type="entry name" value="PDC1_MCP_like"/>
    <property type="match status" value="1"/>
</dbReference>
<sequence length="502" mass="57696">MFKLDFANEIEILKQSFLMDYEIIRKNVEKVKNIQLPDDRVSIESELDKILKADNYIFGIWFVGFDNYFKDQTKYINTMHYDKTGQFNSYHYKTKKGILIQRLPDVEKEDFYNKPLRSKKIEVLEPFHYEIDGVPILMTTVAKLLRKDNQDMGVFGVDITLLGLKQINHDVLNFSRPRSRRELKAHIEASVDTYKDIFSGIIEKFDFVERNTQKTTESIKHLDSSIKEVSKVIEEIASGAMDQAKDLEDGVAYANELGQLIDTNYKNIDHILKDYQELVHEKTKGIETIRELSVLIDKMKEEIYSVNEKMNLTRDSSENIEKANNMINSISEQTNLLALNASIEAARAGEAGRGFSVVAEEIRKLAEETSRFNAEIRSIVNEMKTNIVSSSNNVNDVVKKNAIVLEKVTLNEEIYNRIDKKIENINRNITMNLETIKTIEEKKNGLIEIMENLSSISEENAAGTQEASASIQEQASMIETIVTKAENLLQDTHSVKEYLQKY</sequence>
<dbReference type="PROSITE" id="PS50111">
    <property type="entry name" value="CHEMOTAXIS_TRANSDUC_2"/>
    <property type="match status" value="1"/>
</dbReference>
<evidence type="ECO:0000259" key="3">
    <source>
        <dbReference type="PROSITE" id="PS50111"/>
    </source>
</evidence>
<proteinExistence type="predicted"/>
<dbReference type="InterPro" id="IPR004089">
    <property type="entry name" value="MCPsignal_dom"/>
</dbReference>
<keyword evidence="5" id="KW-1185">Reference proteome</keyword>
<dbReference type="SUPFAM" id="SSF58104">
    <property type="entry name" value="Methyl-accepting chemotaxis protein (MCP) signaling domain"/>
    <property type="match status" value="1"/>
</dbReference>
<dbReference type="PANTHER" id="PTHR32089">
    <property type="entry name" value="METHYL-ACCEPTING CHEMOTAXIS PROTEIN MCPB"/>
    <property type="match status" value="1"/>
</dbReference>
<dbReference type="AlphaFoldDB" id="A0A1G5FBZ6"/>
<feature type="domain" description="Methyl-accepting transducer" evidence="3">
    <location>
        <begin position="218"/>
        <end position="475"/>
    </location>
</feature>
<gene>
    <name evidence="4" type="ORF">SAMN03080606_01370</name>
</gene>
<evidence type="ECO:0000313" key="4">
    <source>
        <dbReference type="EMBL" id="SCY36756.1"/>
    </source>
</evidence>
<dbReference type="PANTHER" id="PTHR32089:SF112">
    <property type="entry name" value="LYSOZYME-LIKE PROTEIN-RELATED"/>
    <property type="match status" value="1"/>
</dbReference>
<dbReference type="Gene3D" id="3.30.450.20">
    <property type="entry name" value="PAS domain"/>
    <property type="match status" value="1"/>
</dbReference>
<organism evidence="4 5">
    <name type="scientific">Alkaliphilus peptidifermentans DSM 18978</name>
    <dbReference type="NCBI Taxonomy" id="1120976"/>
    <lineage>
        <taxon>Bacteria</taxon>
        <taxon>Bacillati</taxon>
        <taxon>Bacillota</taxon>
        <taxon>Clostridia</taxon>
        <taxon>Peptostreptococcales</taxon>
        <taxon>Natronincolaceae</taxon>
        <taxon>Alkaliphilus</taxon>
    </lineage>
</organism>
<keyword evidence="1 2" id="KW-0807">Transducer</keyword>
<dbReference type="EMBL" id="FMUS01000007">
    <property type="protein sequence ID" value="SCY36756.1"/>
    <property type="molecule type" value="Genomic_DNA"/>
</dbReference>
<dbReference type="SMART" id="SM00283">
    <property type="entry name" value="MA"/>
    <property type="match status" value="1"/>
</dbReference>
<accession>A0A1G5FBZ6</accession>
<dbReference type="OrthoDB" id="9816519at2"/>
<evidence type="ECO:0000313" key="5">
    <source>
        <dbReference type="Proteomes" id="UP000198636"/>
    </source>
</evidence>
<dbReference type="GO" id="GO:0007165">
    <property type="term" value="P:signal transduction"/>
    <property type="evidence" value="ECO:0007669"/>
    <property type="project" value="UniProtKB-KW"/>
</dbReference>
<dbReference type="Pfam" id="PF00015">
    <property type="entry name" value="MCPsignal"/>
    <property type="match status" value="1"/>
</dbReference>
<evidence type="ECO:0000256" key="1">
    <source>
        <dbReference type="ARBA" id="ARBA00023224"/>
    </source>
</evidence>
<evidence type="ECO:0000256" key="2">
    <source>
        <dbReference type="PROSITE-ProRule" id="PRU00284"/>
    </source>
</evidence>
<dbReference type="RefSeq" id="WP_091541511.1">
    <property type="nucleotide sequence ID" value="NZ_FMUS01000007.1"/>
</dbReference>
<dbReference type="Gene3D" id="1.10.287.950">
    <property type="entry name" value="Methyl-accepting chemotaxis protein"/>
    <property type="match status" value="1"/>
</dbReference>
<dbReference type="Pfam" id="PF22673">
    <property type="entry name" value="MCP-like_PDC_1"/>
    <property type="match status" value="1"/>
</dbReference>
<dbReference type="GO" id="GO:0016020">
    <property type="term" value="C:membrane"/>
    <property type="evidence" value="ECO:0007669"/>
    <property type="project" value="InterPro"/>
</dbReference>
<protein>
    <submittedName>
        <fullName evidence="4">Methyl-accepting chemotaxis protein</fullName>
    </submittedName>
</protein>
<name>A0A1G5FBZ6_9FIRM</name>